<evidence type="ECO:0000313" key="2">
    <source>
        <dbReference type="Proteomes" id="UP000309667"/>
    </source>
</evidence>
<accession>A0ABY2R381</accession>
<comment type="caution">
    <text evidence="1">The sequence shown here is derived from an EMBL/GenBank/DDBJ whole genome shotgun (WGS) entry which is preliminary data.</text>
</comment>
<evidence type="ECO:0000313" key="1">
    <source>
        <dbReference type="EMBL" id="THV17120.1"/>
    </source>
</evidence>
<dbReference type="Proteomes" id="UP000309667">
    <property type="component" value="Unassembled WGS sequence"/>
</dbReference>
<dbReference type="EMBL" id="STGT01000001">
    <property type="protein sequence ID" value="THV17120.1"/>
    <property type="molecule type" value="Genomic_DNA"/>
</dbReference>
<protein>
    <recommendedName>
        <fullName evidence="3">PIN domain-containing protein</fullName>
    </recommendedName>
</protein>
<evidence type="ECO:0008006" key="3">
    <source>
        <dbReference type="Google" id="ProtNLM"/>
    </source>
</evidence>
<keyword evidence="2" id="KW-1185">Reference proteome</keyword>
<dbReference type="RefSeq" id="WP_136556734.1">
    <property type="nucleotide sequence ID" value="NZ_STGT01000001.1"/>
</dbReference>
<organism evidence="1 2">
    <name type="scientific">Rhizobium rhizophilum</name>
    <dbReference type="NCBI Taxonomy" id="1850373"/>
    <lineage>
        <taxon>Bacteria</taxon>
        <taxon>Pseudomonadati</taxon>
        <taxon>Pseudomonadota</taxon>
        <taxon>Alphaproteobacteria</taxon>
        <taxon>Hyphomicrobiales</taxon>
        <taxon>Rhizobiaceae</taxon>
        <taxon>Rhizobium/Agrobacterium group</taxon>
        <taxon>Rhizobium</taxon>
    </lineage>
</organism>
<proteinExistence type="predicted"/>
<reference evidence="1 2" key="1">
    <citation type="submission" date="2019-04" db="EMBL/GenBank/DDBJ databases">
        <title>Genome sequence of strain 7209-2.</title>
        <authorList>
            <person name="Gao J."/>
            <person name="Sun J."/>
        </authorList>
    </citation>
    <scope>NUCLEOTIDE SEQUENCE [LARGE SCALE GENOMIC DNA]</scope>
    <source>
        <strain evidence="1 2">7209-2</strain>
    </source>
</reference>
<gene>
    <name evidence="1" type="ORF">E9677_03785</name>
</gene>
<sequence length="190" mass="20950">MTSFTLDTNCIIDVDESRPAAPSVQALLSAWAVGNVDLALVASSASERQQGGLYLSNFETFDQRRNALGFGGIPLLPSMARWNLSFFGQSLYGSPEGLEREALIYGALFPSSPFEWADYARAKGVAVDDLGSSAHARWRNQILDAQALWAHDHAGRQVFVTSDQRLWVLNDHPDFPRMVIRPPEDAVTLI</sequence>
<name>A0ABY2R381_9HYPH</name>